<keyword evidence="4" id="KW-1185">Reference proteome</keyword>
<proteinExistence type="predicted"/>
<dbReference type="Proteomes" id="UP000646053">
    <property type="component" value="Unassembled WGS sequence"/>
</dbReference>
<evidence type="ECO:0000256" key="1">
    <source>
        <dbReference type="SAM" id="Phobius"/>
    </source>
</evidence>
<feature type="transmembrane region" description="Helical" evidence="1">
    <location>
        <begin position="81"/>
        <end position="101"/>
    </location>
</feature>
<dbReference type="RefSeq" id="WP_162422788.1">
    <property type="nucleotide sequence ID" value="NZ_WVIE01000007.1"/>
</dbReference>
<sequence length="202" mass="21106">MQQFLDPHFLIELALAISLSAASGFRVFIPLLALSAVSVLGHYDLPPNFDWIENPEALTLFAIASVLEVVGYSIPWFDHALDVLATPAAILAGTVVAASVAPEMNPLVQWTLALVAGGGTAGLTKGLLNLLRGTSTAATGGLANPMFALLELVASILLSVLAFTVPVLAGTLVIAVLGFAAYKLVQLMARFQSRQPPNDLSS</sequence>
<keyword evidence="1" id="KW-1133">Transmembrane helix</keyword>
<evidence type="ECO:0000313" key="3">
    <source>
        <dbReference type="EMBL" id="NDJ17294.1"/>
    </source>
</evidence>
<keyword evidence="1" id="KW-0812">Transmembrane</keyword>
<dbReference type="AlphaFoldDB" id="A0A8J7YZA4"/>
<feature type="transmembrane region" description="Helical" evidence="1">
    <location>
        <begin position="107"/>
        <end position="130"/>
    </location>
</feature>
<evidence type="ECO:0000313" key="4">
    <source>
        <dbReference type="Proteomes" id="UP000646053"/>
    </source>
</evidence>
<protein>
    <submittedName>
        <fullName evidence="3">DUF4126 family protein</fullName>
    </submittedName>
</protein>
<feature type="transmembrane region" description="Helical" evidence="1">
    <location>
        <begin position="167"/>
        <end position="185"/>
    </location>
</feature>
<feature type="transmembrane region" description="Helical" evidence="1">
    <location>
        <begin position="142"/>
        <end position="161"/>
    </location>
</feature>
<comment type="caution">
    <text evidence="3">The sequence shown here is derived from an EMBL/GenBank/DDBJ whole genome shotgun (WGS) entry which is preliminary data.</text>
</comment>
<evidence type="ECO:0000259" key="2">
    <source>
        <dbReference type="Pfam" id="PF13548"/>
    </source>
</evidence>
<feature type="transmembrane region" description="Helical" evidence="1">
    <location>
        <begin position="12"/>
        <end position="37"/>
    </location>
</feature>
<dbReference type="InterPro" id="IPR025196">
    <property type="entry name" value="DUF4126"/>
</dbReference>
<gene>
    <name evidence="3" type="ORF">GS601_08315</name>
</gene>
<dbReference type="EMBL" id="WVIE01000007">
    <property type="protein sequence ID" value="NDJ17294.1"/>
    <property type="molecule type" value="Genomic_DNA"/>
</dbReference>
<feature type="transmembrane region" description="Helical" evidence="1">
    <location>
        <begin position="57"/>
        <end position="74"/>
    </location>
</feature>
<name>A0A8J7YZA4_9CYAN</name>
<keyword evidence="1" id="KW-0472">Membrane</keyword>
<dbReference type="Pfam" id="PF13548">
    <property type="entry name" value="DUF4126"/>
    <property type="match status" value="1"/>
</dbReference>
<reference evidence="3" key="1">
    <citation type="submission" date="2019-12" db="EMBL/GenBank/DDBJ databases">
        <title>High-Quality draft genome sequences of three cyanobacteria isolated from the limestone walls of the Old Cathedral of Coimbra.</title>
        <authorList>
            <person name="Tiago I."/>
            <person name="Soares F."/>
            <person name="Portugal A."/>
        </authorList>
    </citation>
    <scope>NUCLEOTIDE SEQUENCE</scope>
    <source>
        <strain evidence="3">A</strain>
    </source>
</reference>
<feature type="domain" description="DUF4126" evidence="2">
    <location>
        <begin position="13"/>
        <end position="182"/>
    </location>
</feature>
<organism evidence="3 4">
    <name type="scientific">Myxacorys almedinensis A</name>
    <dbReference type="NCBI Taxonomy" id="2690445"/>
    <lineage>
        <taxon>Bacteria</taxon>
        <taxon>Bacillati</taxon>
        <taxon>Cyanobacteriota</taxon>
        <taxon>Cyanophyceae</taxon>
        <taxon>Leptolyngbyales</taxon>
        <taxon>Leptolyngbyaceae</taxon>
        <taxon>Myxacorys</taxon>
        <taxon>Myxacorys almedinensis</taxon>
    </lineage>
</organism>
<accession>A0A8J7YZA4</accession>